<evidence type="ECO:0000313" key="2">
    <source>
        <dbReference type="EMBL" id="CAL1713129.1"/>
    </source>
</evidence>
<name>A0ABP1E1L4_9APHY</name>
<protein>
    <submittedName>
        <fullName evidence="2">Uncharacterized protein</fullName>
    </submittedName>
</protein>
<feature type="compositionally biased region" description="Pro residues" evidence="1">
    <location>
        <begin position="1"/>
        <end position="10"/>
    </location>
</feature>
<feature type="region of interest" description="Disordered" evidence="1">
    <location>
        <begin position="49"/>
        <end position="90"/>
    </location>
</feature>
<sequence length="158" mass="17543">MNTIPFPTPRTPKGYRFAADPTSPLANYGQPLPLELPSLKFWKDTCRANSFSSSSSSGSDTSNRSTRQPTGVPPALGRGRNCTLEDENDYPTELIEAPTFIIETITTRTEITEEDIFLGTGNLNLNDRAFTFVRKRFKQVLAKGGVNKRKTSKKKSSH</sequence>
<gene>
    <name evidence="2" type="ORF">GFSPODELE1_LOCUS9161</name>
</gene>
<evidence type="ECO:0000256" key="1">
    <source>
        <dbReference type="SAM" id="MobiDB-lite"/>
    </source>
</evidence>
<keyword evidence="3" id="KW-1185">Reference proteome</keyword>
<dbReference type="Proteomes" id="UP001497453">
    <property type="component" value="Chromosome 7"/>
</dbReference>
<accession>A0ABP1E1L4</accession>
<reference evidence="3" key="1">
    <citation type="submission" date="2024-04" db="EMBL/GenBank/DDBJ databases">
        <authorList>
            <person name="Shaw F."/>
            <person name="Minotto A."/>
        </authorList>
    </citation>
    <scope>NUCLEOTIDE SEQUENCE [LARGE SCALE GENOMIC DNA]</scope>
</reference>
<dbReference type="EMBL" id="OZ037950">
    <property type="protein sequence ID" value="CAL1713129.1"/>
    <property type="molecule type" value="Genomic_DNA"/>
</dbReference>
<proteinExistence type="predicted"/>
<evidence type="ECO:0000313" key="3">
    <source>
        <dbReference type="Proteomes" id="UP001497453"/>
    </source>
</evidence>
<feature type="compositionally biased region" description="Low complexity" evidence="1">
    <location>
        <begin position="50"/>
        <end position="65"/>
    </location>
</feature>
<organism evidence="2 3">
    <name type="scientific">Somion occarium</name>
    <dbReference type="NCBI Taxonomy" id="3059160"/>
    <lineage>
        <taxon>Eukaryota</taxon>
        <taxon>Fungi</taxon>
        <taxon>Dikarya</taxon>
        <taxon>Basidiomycota</taxon>
        <taxon>Agaricomycotina</taxon>
        <taxon>Agaricomycetes</taxon>
        <taxon>Polyporales</taxon>
        <taxon>Cerrenaceae</taxon>
        <taxon>Somion</taxon>
    </lineage>
</organism>
<feature type="region of interest" description="Disordered" evidence="1">
    <location>
        <begin position="1"/>
        <end position="29"/>
    </location>
</feature>